<evidence type="ECO:0000313" key="2">
    <source>
        <dbReference type="EMBL" id="ORB67634.1"/>
    </source>
</evidence>
<dbReference type="RefSeq" id="WP_083123909.1">
    <property type="nucleotide sequence ID" value="NZ_MVIM01000002.1"/>
</dbReference>
<dbReference type="STRING" id="75922.BST47_03900"/>
<organism evidence="2 3">
    <name type="scientific">Mycolicibacterium tusciae</name>
    <dbReference type="NCBI Taxonomy" id="75922"/>
    <lineage>
        <taxon>Bacteria</taxon>
        <taxon>Bacillati</taxon>
        <taxon>Actinomycetota</taxon>
        <taxon>Actinomycetes</taxon>
        <taxon>Mycobacteriales</taxon>
        <taxon>Mycobacteriaceae</taxon>
        <taxon>Mycolicibacterium</taxon>
    </lineage>
</organism>
<dbReference type="OrthoDB" id="4641990at2"/>
<sequence>MSLGPLKKPEGISWNAASVELPEIPMLPPGPDAMSATISAVLPTLAAQLTANVAALQAKEHTYSGKVGDAQVAYSASDESGSQSVGQVVGMLGKLGEQAGQLAGAPSQAAQGGSGMFGSLIEQVMKAAQGGGGGEAGQPPPGAAPVGAVPAGGAPPPGAPGQPSGQPGRDPLEDRVERLEERAAREDRPQEQPVQSAPQQEQREPLQRADDSNLASGPENSRSGAGPAPVAPPESPRHAAEDDLGRRL</sequence>
<feature type="compositionally biased region" description="Basic and acidic residues" evidence="1">
    <location>
        <begin position="170"/>
        <end position="190"/>
    </location>
</feature>
<gene>
    <name evidence="2" type="ORF">BST47_03900</name>
</gene>
<reference evidence="2 3" key="1">
    <citation type="submission" date="2017-02" db="EMBL/GenBank/DDBJ databases">
        <title>The new phylogeny of genus Mycobacterium.</title>
        <authorList>
            <person name="Tortoli E."/>
            <person name="Trovato A."/>
            <person name="Cirillo D.M."/>
        </authorList>
    </citation>
    <scope>NUCLEOTIDE SEQUENCE [LARGE SCALE GENOMIC DNA]</scope>
    <source>
        <strain evidence="2 3">DSM 44338</strain>
    </source>
</reference>
<name>A0A1X0JXK5_9MYCO</name>
<evidence type="ECO:0008006" key="4">
    <source>
        <dbReference type="Google" id="ProtNLM"/>
    </source>
</evidence>
<dbReference type="AlphaFoldDB" id="A0A1X0JXK5"/>
<evidence type="ECO:0000313" key="3">
    <source>
        <dbReference type="Proteomes" id="UP000192411"/>
    </source>
</evidence>
<feature type="compositionally biased region" description="Polar residues" evidence="1">
    <location>
        <begin position="213"/>
        <end position="223"/>
    </location>
</feature>
<protein>
    <recommendedName>
        <fullName evidence="4">PE domain-containing protein</fullName>
    </recommendedName>
</protein>
<evidence type="ECO:0000256" key="1">
    <source>
        <dbReference type="SAM" id="MobiDB-lite"/>
    </source>
</evidence>
<keyword evidence="3" id="KW-1185">Reference proteome</keyword>
<accession>A0A1X0JXK5</accession>
<feature type="region of interest" description="Disordered" evidence="1">
    <location>
        <begin position="128"/>
        <end position="248"/>
    </location>
</feature>
<feature type="compositionally biased region" description="Basic and acidic residues" evidence="1">
    <location>
        <begin position="201"/>
        <end position="211"/>
    </location>
</feature>
<proteinExistence type="predicted"/>
<dbReference type="Proteomes" id="UP000192411">
    <property type="component" value="Unassembled WGS sequence"/>
</dbReference>
<dbReference type="EMBL" id="MVIM01000002">
    <property type="protein sequence ID" value="ORB67634.1"/>
    <property type="molecule type" value="Genomic_DNA"/>
</dbReference>
<feature type="compositionally biased region" description="Basic and acidic residues" evidence="1">
    <location>
        <begin position="235"/>
        <end position="248"/>
    </location>
</feature>
<comment type="caution">
    <text evidence="2">The sequence shown here is derived from an EMBL/GenBank/DDBJ whole genome shotgun (WGS) entry which is preliminary data.</text>
</comment>